<evidence type="ECO:0000256" key="8">
    <source>
        <dbReference type="ARBA" id="ARBA00023170"/>
    </source>
</evidence>
<reference evidence="12" key="1">
    <citation type="submission" date="2020-02" db="EMBL/GenBank/DDBJ databases">
        <title>Bird 10,000 Genomes (B10K) Project - Family phase.</title>
        <authorList>
            <person name="Zhang G."/>
        </authorList>
    </citation>
    <scope>NUCLEOTIDE SEQUENCE</scope>
    <source>
        <strain evidence="12">B10K-DU-002-37</strain>
        <tissue evidence="12">Muscle</tissue>
    </source>
</reference>
<evidence type="ECO:0000256" key="2">
    <source>
        <dbReference type="ARBA" id="ARBA00022475"/>
    </source>
</evidence>
<dbReference type="PANTHER" id="PTHR26452">
    <property type="entry name" value="OLFACTORY RECEPTOR"/>
    <property type="match status" value="1"/>
</dbReference>
<dbReference type="SUPFAM" id="SSF81321">
    <property type="entry name" value="Family A G protein-coupled receptor-like"/>
    <property type="match status" value="1"/>
</dbReference>
<gene>
    <name evidence="12" type="primary">Or14a16_0</name>
    <name evidence="12" type="ORF">TRILEU_R00089</name>
</gene>
<keyword evidence="9" id="KW-0807">Transducer</keyword>
<comment type="subcellular location">
    <subcellularLocation>
        <location evidence="1">Cell membrane</location>
        <topology evidence="1">Multi-pass membrane protein</topology>
    </subcellularLocation>
</comment>
<dbReference type="InterPro" id="IPR017452">
    <property type="entry name" value="GPCR_Rhodpsn_7TM"/>
</dbReference>
<keyword evidence="4" id="KW-0716">Sensory transduction</keyword>
<evidence type="ECO:0000256" key="10">
    <source>
        <dbReference type="SAM" id="Phobius"/>
    </source>
</evidence>
<keyword evidence="6" id="KW-0297">G-protein coupled receptor</keyword>
<dbReference type="PROSITE" id="PS50262">
    <property type="entry name" value="G_PROTEIN_RECEP_F1_2"/>
    <property type="match status" value="1"/>
</dbReference>
<organism evidence="12 13">
    <name type="scientific">Tricholaema leucomelas</name>
    <name type="common">pied barbet</name>
    <dbReference type="NCBI Taxonomy" id="240729"/>
    <lineage>
        <taxon>Eukaryota</taxon>
        <taxon>Metazoa</taxon>
        <taxon>Chordata</taxon>
        <taxon>Craniata</taxon>
        <taxon>Vertebrata</taxon>
        <taxon>Euteleostomi</taxon>
        <taxon>Archelosauria</taxon>
        <taxon>Archosauria</taxon>
        <taxon>Dinosauria</taxon>
        <taxon>Saurischia</taxon>
        <taxon>Theropoda</taxon>
        <taxon>Coelurosauria</taxon>
        <taxon>Aves</taxon>
        <taxon>Neognathae</taxon>
        <taxon>Neoaves</taxon>
        <taxon>Telluraves</taxon>
        <taxon>Coraciimorphae</taxon>
        <taxon>Piciformes</taxon>
        <taxon>Lybiidae</taxon>
        <taxon>Tricholaema lacrymosa</taxon>
    </lineage>
</organism>
<feature type="non-terminal residue" evidence="12">
    <location>
        <position position="1"/>
    </location>
</feature>
<feature type="domain" description="G-protein coupled receptors family 1 profile" evidence="11">
    <location>
        <begin position="1"/>
        <end position="138"/>
    </location>
</feature>
<keyword evidence="4" id="KW-0552">Olfaction</keyword>
<dbReference type="OrthoDB" id="9836137at2759"/>
<proteinExistence type="predicted"/>
<feature type="non-terminal residue" evidence="12">
    <location>
        <position position="138"/>
    </location>
</feature>
<evidence type="ECO:0000259" key="11">
    <source>
        <dbReference type="PROSITE" id="PS50262"/>
    </source>
</evidence>
<keyword evidence="8" id="KW-0675">Receptor</keyword>
<comment type="caution">
    <text evidence="12">The sequence shown here is derived from an EMBL/GenBank/DDBJ whole genome shotgun (WGS) entry which is preliminary data.</text>
</comment>
<dbReference type="Pfam" id="PF13853">
    <property type="entry name" value="7tm_4"/>
    <property type="match status" value="1"/>
</dbReference>
<dbReference type="Proteomes" id="UP000627253">
    <property type="component" value="Unassembled WGS sequence"/>
</dbReference>
<keyword evidence="7 10" id="KW-0472">Membrane</keyword>
<feature type="transmembrane region" description="Helical" evidence="10">
    <location>
        <begin position="12"/>
        <end position="35"/>
    </location>
</feature>
<dbReference type="InterPro" id="IPR050516">
    <property type="entry name" value="Olfactory_GPCR"/>
</dbReference>
<evidence type="ECO:0000256" key="6">
    <source>
        <dbReference type="ARBA" id="ARBA00023040"/>
    </source>
</evidence>
<keyword evidence="2" id="KW-1003">Cell membrane</keyword>
<keyword evidence="3 10" id="KW-0812">Transmembrane</keyword>
<dbReference type="EMBL" id="WAAF01000224">
    <property type="protein sequence ID" value="NXX37898.1"/>
    <property type="molecule type" value="Genomic_DNA"/>
</dbReference>
<evidence type="ECO:0000256" key="3">
    <source>
        <dbReference type="ARBA" id="ARBA00022692"/>
    </source>
</evidence>
<dbReference type="AlphaFoldDB" id="A0A852IFM2"/>
<dbReference type="GO" id="GO:0004930">
    <property type="term" value="F:G protein-coupled receptor activity"/>
    <property type="evidence" value="ECO:0007669"/>
    <property type="project" value="UniProtKB-KW"/>
</dbReference>
<evidence type="ECO:0000256" key="5">
    <source>
        <dbReference type="ARBA" id="ARBA00022989"/>
    </source>
</evidence>
<keyword evidence="13" id="KW-1185">Reference proteome</keyword>
<dbReference type="GO" id="GO:0005886">
    <property type="term" value="C:plasma membrane"/>
    <property type="evidence" value="ECO:0007669"/>
    <property type="project" value="UniProtKB-SubCell"/>
</dbReference>
<dbReference type="InterPro" id="IPR000725">
    <property type="entry name" value="Olfact_rcpt"/>
</dbReference>
<sequence>IATCRPLHYKTLLGSRACAHMAVAAWTCAVLYALLHAANTFSLTLCQGNDVDKFLCEILQTFKLSCSRAYLREVWHLEVSVCLGFVFIVVSYVHTFMAVLRMPSEHACHKAFATCLAHLSVLSLFISTGIFAYLKPPS</sequence>
<dbReference type="GO" id="GO:0004984">
    <property type="term" value="F:olfactory receptor activity"/>
    <property type="evidence" value="ECO:0007669"/>
    <property type="project" value="InterPro"/>
</dbReference>
<feature type="transmembrane region" description="Helical" evidence="10">
    <location>
        <begin position="77"/>
        <end position="100"/>
    </location>
</feature>
<evidence type="ECO:0000313" key="12">
    <source>
        <dbReference type="EMBL" id="NXX37898.1"/>
    </source>
</evidence>
<dbReference type="Gene3D" id="1.20.1070.10">
    <property type="entry name" value="Rhodopsin 7-helix transmembrane proteins"/>
    <property type="match status" value="1"/>
</dbReference>
<evidence type="ECO:0000256" key="7">
    <source>
        <dbReference type="ARBA" id="ARBA00023136"/>
    </source>
</evidence>
<evidence type="ECO:0000256" key="4">
    <source>
        <dbReference type="ARBA" id="ARBA00022725"/>
    </source>
</evidence>
<evidence type="ECO:0000313" key="13">
    <source>
        <dbReference type="Proteomes" id="UP000627253"/>
    </source>
</evidence>
<dbReference type="PRINTS" id="PR00245">
    <property type="entry name" value="OLFACTORYR"/>
</dbReference>
<protein>
    <submittedName>
        <fullName evidence="12">O14AG protein</fullName>
    </submittedName>
</protein>
<name>A0A852IFM2_9PICI</name>
<evidence type="ECO:0000256" key="9">
    <source>
        <dbReference type="ARBA" id="ARBA00023224"/>
    </source>
</evidence>
<keyword evidence="5 10" id="KW-1133">Transmembrane helix</keyword>
<feature type="transmembrane region" description="Helical" evidence="10">
    <location>
        <begin position="112"/>
        <end position="134"/>
    </location>
</feature>
<evidence type="ECO:0000256" key="1">
    <source>
        <dbReference type="ARBA" id="ARBA00004651"/>
    </source>
</evidence>
<accession>A0A852IFM2</accession>